<feature type="region of interest" description="Disordered" evidence="13">
    <location>
        <begin position="62"/>
        <end position="122"/>
    </location>
</feature>
<sequence>MMRAAGERVVLVPSRSRGVLRFWTTTTTTTMLFMMMLSILAMTTTIAFMSSSASSTTTMTLAWASSSSRQRPGRRWGGVPPPRGDVGPLSSSSSPTTTTTTTEDVTSTSPSSSSSSPSASVLPPRKVTLARWLSSKVQDYPELRDLESLHLSIQMACKTISNLITRTTSAAAPASSSSSSVVAAGDAADVSMRRLDRVSKNVLSNALKFTGRLRVVEAPPREECDVNYDDDCPPPVGKSYSPGVVIAYALDQYGGEADHHQAGVGRNNRRTRRLAACFDPLDGSGNADAAICTGTVFGIFDADAGLNDQSEIDQGDASSLSRSVLQPGSELLAAGYCLYSSTTILVFTLGDGTHGFTLDPTSNEFVLTHPNMRIPKRGNIYSCNESYVDGWDGRFREYLSDIKNGRGETGRRYTQRYIGSMVGDVHRTLMYGGIFCCPADSNVHPDGSLQLVYKSAPMAYVLERAGGKATDGRVDLLDVRPMDSVHARSPCFMGSPEDMDELMTYLKSDDGEVMSE</sequence>
<evidence type="ECO:0000256" key="6">
    <source>
        <dbReference type="ARBA" id="ARBA00022723"/>
    </source>
</evidence>
<gene>
    <name evidence="16" type="ORF">ACHAW5_001592</name>
</gene>
<feature type="domain" description="Fructose-1-6-bisphosphatase class I N-terminal" evidence="14">
    <location>
        <begin position="270"/>
        <end position="370"/>
    </location>
</feature>
<protein>
    <recommendedName>
        <fullName evidence="5">fructose-bisphosphatase</fullName>
        <ecNumber evidence="5">3.1.3.11</ecNumber>
    </recommendedName>
    <alternativeName>
        <fullName evidence="11">D-fructose-1,6-bisphosphate 1-phosphohydrolase</fullName>
    </alternativeName>
</protein>
<dbReference type="PRINTS" id="PR00115">
    <property type="entry name" value="F16BPHPHTASE"/>
</dbReference>
<dbReference type="GO" id="GO:0046872">
    <property type="term" value="F:metal ion binding"/>
    <property type="evidence" value="ECO:0007669"/>
    <property type="project" value="UniProtKB-KW"/>
</dbReference>
<evidence type="ECO:0000256" key="5">
    <source>
        <dbReference type="ARBA" id="ARBA00013093"/>
    </source>
</evidence>
<comment type="catalytic activity">
    <reaction evidence="1">
        <text>beta-D-fructose 1,6-bisphosphate + H2O = beta-D-fructose 6-phosphate + phosphate</text>
        <dbReference type="Rhea" id="RHEA:11064"/>
        <dbReference type="ChEBI" id="CHEBI:15377"/>
        <dbReference type="ChEBI" id="CHEBI:32966"/>
        <dbReference type="ChEBI" id="CHEBI:43474"/>
        <dbReference type="ChEBI" id="CHEBI:57634"/>
        <dbReference type="EC" id="3.1.3.11"/>
    </reaction>
</comment>
<dbReference type="InterPro" id="IPR033391">
    <property type="entry name" value="FBPase_N"/>
</dbReference>
<feature type="domain" description="Fructose-1-6-bisphosphatase class 1 C-terminal" evidence="15">
    <location>
        <begin position="374"/>
        <end position="506"/>
    </location>
</feature>
<comment type="similarity">
    <text evidence="3 12">Belongs to the FBPase class 1 family.</text>
</comment>
<reference evidence="16 17" key="1">
    <citation type="submission" date="2024-10" db="EMBL/GenBank/DDBJ databases">
        <title>Updated reference genomes for cyclostephanoid diatoms.</title>
        <authorList>
            <person name="Roberts W.R."/>
            <person name="Alverson A.J."/>
        </authorList>
    </citation>
    <scope>NUCLEOTIDE SEQUENCE [LARGE SCALE GENOMIC DNA]</scope>
    <source>
        <strain evidence="16 17">AJA276-08</strain>
    </source>
</reference>
<evidence type="ECO:0000256" key="2">
    <source>
        <dbReference type="ARBA" id="ARBA00001946"/>
    </source>
</evidence>
<dbReference type="EC" id="3.1.3.11" evidence="5"/>
<comment type="caution">
    <text evidence="16">The sequence shown here is derived from an EMBL/GenBank/DDBJ whole genome shotgun (WGS) entry which is preliminary data.</text>
</comment>
<keyword evidence="7 12" id="KW-0378">Hydrolase</keyword>
<dbReference type="InterPro" id="IPR028343">
    <property type="entry name" value="FBPtase"/>
</dbReference>
<feature type="compositionally biased region" description="Low complexity" evidence="13">
    <location>
        <begin position="84"/>
        <end position="120"/>
    </location>
</feature>
<accession>A0ABD3Q2B9</accession>
<dbReference type="CDD" id="cd00354">
    <property type="entry name" value="FBPase"/>
    <property type="match status" value="1"/>
</dbReference>
<dbReference type="PANTHER" id="PTHR11556:SF1">
    <property type="entry name" value="FRUCTOSE-BISPHOSPHATASE"/>
    <property type="match status" value="1"/>
</dbReference>
<comment type="cofactor">
    <cofactor evidence="2">
        <name>Mg(2+)</name>
        <dbReference type="ChEBI" id="CHEBI:18420"/>
    </cofactor>
</comment>
<dbReference type="EMBL" id="JALLAZ020000471">
    <property type="protein sequence ID" value="KAL3794427.1"/>
    <property type="molecule type" value="Genomic_DNA"/>
</dbReference>
<comment type="subunit">
    <text evidence="4">Homotetramer.</text>
</comment>
<evidence type="ECO:0000256" key="12">
    <source>
        <dbReference type="RuleBase" id="RU000508"/>
    </source>
</evidence>
<evidence type="ECO:0000259" key="15">
    <source>
        <dbReference type="Pfam" id="PF18913"/>
    </source>
</evidence>
<dbReference type="InterPro" id="IPR000146">
    <property type="entry name" value="FBPase_class-1"/>
</dbReference>
<evidence type="ECO:0000313" key="16">
    <source>
        <dbReference type="EMBL" id="KAL3794427.1"/>
    </source>
</evidence>
<dbReference type="PIRSF" id="PIRSF500210">
    <property type="entry name" value="FBPtase"/>
    <property type="match status" value="1"/>
</dbReference>
<dbReference type="GO" id="GO:0042132">
    <property type="term" value="F:fructose 1,6-bisphosphate 1-phosphatase activity"/>
    <property type="evidence" value="ECO:0007669"/>
    <property type="project" value="UniProtKB-EC"/>
</dbReference>
<dbReference type="PANTHER" id="PTHR11556">
    <property type="entry name" value="FRUCTOSE-1,6-BISPHOSPHATASE-RELATED"/>
    <property type="match status" value="1"/>
</dbReference>
<evidence type="ECO:0000256" key="1">
    <source>
        <dbReference type="ARBA" id="ARBA00001273"/>
    </source>
</evidence>
<evidence type="ECO:0000256" key="7">
    <source>
        <dbReference type="ARBA" id="ARBA00022801"/>
    </source>
</evidence>
<evidence type="ECO:0000256" key="13">
    <source>
        <dbReference type="SAM" id="MobiDB-lite"/>
    </source>
</evidence>
<dbReference type="PIRSF" id="PIRSF000904">
    <property type="entry name" value="FBPtase_SBPase"/>
    <property type="match status" value="1"/>
</dbReference>
<evidence type="ECO:0000256" key="9">
    <source>
        <dbReference type="ARBA" id="ARBA00023277"/>
    </source>
</evidence>
<evidence type="ECO:0000256" key="8">
    <source>
        <dbReference type="ARBA" id="ARBA00022842"/>
    </source>
</evidence>
<evidence type="ECO:0000256" key="3">
    <source>
        <dbReference type="ARBA" id="ARBA00010941"/>
    </source>
</evidence>
<comment type="pathway">
    <text evidence="10">Carbohydrate biosynthesis.</text>
</comment>
<evidence type="ECO:0000256" key="10">
    <source>
        <dbReference type="ARBA" id="ARBA00024331"/>
    </source>
</evidence>
<dbReference type="Proteomes" id="UP001530315">
    <property type="component" value="Unassembled WGS sequence"/>
</dbReference>
<dbReference type="Pfam" id="PF00316">
    <property type="entry name" value="FBPase"/>
    <property type="match status" value="1"/>
</dbReference>
<dbReference type="Pfam" id="PF18913">
    <property type="entry name" value="FBPase_C"/>
    <property type="match status" value="1"/>
</dbReference>
<evidence type="ECO:0000256" key="11">
    <source>
        <dbReference type="ARBA" id="ARBA00032973"/>
    </source>
</evidence>
<dbReference type="SUPFAM" id="SSF56655">
    <property type="entry name" value="Carbohydrate phosphatase"/>
    <property type="match status" value="1"/>
</dbReference>
<organism evidence="16 17">
    <name type="scientific">Stephanodiscus triporus</name>
    <dbReference type="NCBI Taxonomy" id="2934178"/>
    <lineage>
        <taxon>Eukaryota</taxon>
        <taxon>Sar</taxon>
        <taxon>Stramenopiles</taxon>
        <taxon>Ochrophyta</taxon>
        <taxon>Bacillariophyta</taxon>
        <taxon>Coscinodiscophyceae</taxon>
        <taxon>Thalassiosirophycidae</taxon>
        <taxon>Stephanodiscales</taxon>
        <taxon>Stephanodiscaceae</taxon>
        <taxon>Stephanodiscus</taxon>
    </lineage>
</organism>
<dbReference type="InterPro" id="IPR044015">
    <property type="entry name" value="FBPase_C_dom"/>
</dbReference>
<keyword evidence="6" id="KW-0479">Metal-binding</keyword>
<dbReference type="Gene3D" id="3.40.190.80">
    <property type="match status" value="1"/>
</dbReference>
<keyword evidence="8" id="KW-0460">Magnesium</keyword>
<keyword evidence="17" id="KW-1185">Reference proteome</keyword>
<dbReference type="Gene3D" id="3.30.540.10">
    <property type="entry name" value="Fructose-1,6-Bisphosphatase, subunit A, domain 1"/>
    <property type="match status" value="1"/>
</dbReference>
<evidence type="ECO:0000259" key="14">
    <source>
        <dbReference type="Pfam" id="PF00316"/>
    </source>
</evidence>
<keyword evidence="9 12" id="KW-0119">Carbohydrate metabolism</keyword>
<evidence type="ECO:0000313" key="17">
    <source>
        <dbReference type="Proteomes" id="UP001530315"/>
    </source>
</evidence>
<evidence type="ECO:0000256" key="4">
    <source>
        <dbReference type="ARBA" id="ARBA00011881"/>
    </source>
</evidence>
<dbReference type="HAMAP" id="MF_01855">
    <property type="entry name" value="FBPase_class1"/>
    <property type="match status" value="1"/>
</dbReference>
<name>A0ABD3Q2B9_9STRA</name>
<proteinExistence type="inferred from homology"/>
<dbReference type="AlphaFoldDB" id="A0ABD3Q2B9"/>